<dbReference type="EMBL" id="BAABLK010000023">
    <property type="protein sequence ID" value="GAA5226848.1"/>
    <property type="molecule type" value="Genomic_DNA"/>
</dbReference>
<keyword evidence="2" id="KW-1185">Reference proteome</keyword>
<reference evidence="2" key="1">
    <citation type="journal article" date="2019" name="Int. J. Syst. Evol. Microbiol.">
        <title>The Global Catalogue of Microorganisms (GCM) 10K type strain sequencing project: providing services to taxonomists for standard genome sequencing and annotation.</title>
        <authorList>
            <consortium name="The Broad Institute Genomics Platform"/>
            <consortium name="The Broad Institute Genome Sequencing Center for Infectious Disease"/>
            <person name="Wu L."/>
            <person name="Ma J."/>
        </authorList>
    </citation>
    <scope>NUCLEOTIDE SEQUENCE [LARGE SCALE GENOMIC DNA]</scope>
    <source>
        <strain evidence="2">JCM 18952</strain>
    </source>
</reference>
<proteinExistence type="predicted"/>
<evidence type="ECO:0008006" key="3">
    <source>
        <dbReference type="Google" id="ProtNLM"/>
    </source>
</evidence>
<evidence type="ECO:0000313" key="1">
    <source>
        <dbReference type="EMBL" id="GAA5226848.1"/>
    </source>
</evidence>
<accession>A0ABP9TKW5</accession>
<sequence>MIAVPDSAKTHTQELLQVPAAGLDSSPRQNIESGVPGILLNLMTMRHEVSDAALAEKTLQSGSASSQVIVLLAKGDLRAASELVAETRLNDPQNFVMRVLDTSLTRAGGDFARATKRLRALLTEFKGTEHESILQQHLGFAYVESGDLLAGANRFGKALDLRTAEGADTHLIESSRACLEAVTARIPAQHTGEHAGQIPGADAAR</sequence>
<name>A0ABP9TKW5_9MICC</name>
<dbReference type="Proteomes" id="UP001501257">
    <property type="component" value="Unassembled WGS sequence"/>
</dbReference>
<comment type="caution">
    <text evidence="1">The sequence shown here is derived from an EMBL/GenBank/DDBJ whole genome shotgun (WGS) entry which is preliminary data.</text>
</comment>
<dbReference type="RefSeq" id="WP_210100843.1">
    <property type="nucleotide sequence ID" value="NZ_BAABLK010000023.1"/>
</dbReference>
<evidence type="ECO:0000313" key="2">
    <source>
        <dbReference type="Proteomes" id="UP001501257"/>
    </source>
</evidence>
<organism evidence="1 2">
    <name type="scientific">Paeniglutamicibacter antarcticus</name>
    <dbReference type="NCBI Taxonomy" id="494023"/>
    <lineage>
        <taxon>Bacteria</taxon>
        <taxon>Bacillati</taxon>
        <taxon>Actinomycetota</taxon>
        <taxon>Actinomycetes</taxon>
        <taxon>Micrococcales</taxon>
        <taxon>Micrococcaceae</taxon>
        <taxon>Paeniglutamicibacter</taxon>
    </lineage>
</organism>
<protein>
    <recommendedName>
        <fullName evidence="3">Tetratricopeptide repeat protein</fullName>
    </recommendedName>
</protein>
<gene>
    <name evidence="1" type="ORF">GCM10025778_13810</name>
</gene>